<protein>
    <submittedName>
        <fullName evidence="1">Uncharacterized protein</fullName>
    </submittedName>
</protein>
<dbReference type="Proteomes" id="UP000184526">
    <property type="component" value="Unassembled WGS sequence"/>
</dbReference>
<reference evidence="1 2" key="1">
    <citation type="submission" date="2016-11" db="EMBL/GenBank/DDBJ databases">
        <authorList>
            <person name="Jaros S."/>
            <person name="Januszkiewicz K."/>
            <person name="Wedrychowicz H."/>
        </authorList>
    </citation>
    <scope>NUCLEOTIDE SEQUENCE [LARGE SCALE GENOMIC DNA]</scope>
    <source>
        <strain evidence="1 2">DSM 3089</strain>
    </source>
</reference>
<dbReference type="RefSeq" id="WP_072832574.1">
    <property type="nucleotide sequence ID" value="NZ_FQXP01000012.1"/>
</dbReference>
<accession>A0A1M5Y9D9</accession>
<dbReference type="AlphaFoldDB" id="A0A1M5Y9D9"/>
<evidence type="ECO:0000313" key="1">
    <source>
        <dbReference type="EMBL" id="SHI08566.1"/>
    </source>
</evidence>
<keyword evidence="2" id="KW-1185">Reference proteome</keyword>
<proteinExistence type="predicted"/>
<sequence length="156" mass="16957">MKKILSCIIITSMVCTMSPKLTVNAETIDTNDKYIVQTREFNQWDRSFVDFTFDVSSRKMTEKLVTSAVIQAAGTGIGYLGGPGTGIAGSAVAAAISSYATDCIENNYNKFGLTGYGTVIVGRYKSKLVVGVYFYSDSGRRNLVYSNTYKSTGFPV</sequence>
<name>A0A1M5Y9D9_9CLOT</name>
<evidence type="ECO:0000313" key="2">
    <source>
        <dbReference type="Proteomes" id="UP000184526"/>
    </source>
</evidence>
<gene>
    <name evidence="1" type="ORF">SAMN02745196_02750</name>
</gene>
<dbReference type="EMBL" id="FQXP01000012">
    <property type="protein sequence ID" value="SHI08566.1"/>
    <property type="molecule type" value="Genomic_DNA"/>
</dbReference>
<dbReference type="OrthoDB" id="2082189at2"/>
<organism evidence="1 2">
    <name type="scientific">Clostridium collagenovorans DSM 3089</name>
    <dbReference type="NCBI Taxonomy" id="1121306"/>
    <lineage>
        <taxon>Bacteria</taxon>
        <taxon>Bacillati</taxon>
        <taxon>Bacillota</taxon>
        <taxon>Clostridia</taxon>
        <taxon>Eubacteriales</taxon>
        <taxon>Clostridiaceae</taxon>
        <taxon>Clostridium</taxon>
    </lineage>
</organism>